<reference evidence="5" key="1">
    <citation type="submission" date="2020-11" db="EMBL/GenBank/DDBJ databases">
        <authorList>
            <person name="Tran Van P."/>
        </authorList>
    </citation>
    <scope>NUCLEOTIDE SEQUENCE</scope>
</reference>
<keyword evidence="2" id="KW-0804">Transcription</keyword>
<keyword evidence="1" id="KW-0805">Transcription regulation</keyword>
<dbReference type="Proteomes" id="UP000728032">
    <property type="component" value="Unassembled WGS sequence"/>
</dbReference>
<feature type="region of interest" description="Disordered" evidence="4">
    <location>
        <begin position="36"/>
        <end position="106"/>
    </location>
</feature>
<dbReference type="GO" id="GO:0006355">
    <property type="term" value="P:regulation of DNA-templated transcription"/>
    <property type="evidence" value="ECO:0007669"/>
    <property type="project" value="InterPro"/>
</dbReference>
<dbReference type="GO" id="GO:0008270">
    <property type="term" value="F:zinc ion binding"/>
    <property type="evidence" value="ECO:0007669"/>
    <property type="project" value="InterPro"/>
</dbReference>
<sequence>MSNHHLQDVCPNGGNCNFLKNGCRACRLQKCLDIRMTPPNQQNGSQQSTTLAPSDDLENSQAQTHPQPPIANSGDTASSQPNIVPAIQVSNPDAGPFTSYPSHSNTISDMAHIGVTAVEPEGDHRIDDKS</sequence>
<evidence type="ECO:0008006" key="7">
    <source>
        <dbReference type="Google" id="ProtNLM"/>
    </source>
</evidence>
<feature type="compositionally biased region" description="Polar residues" evidence="4">
    <location>
        <begin position="38"/>
        <end position="52"/>
    </location>
</feature>
<protein>
    <recommendedName>
        <fullName evidence="7">Nuclear receptor domain-containing protein</fullName>
    </recommendedName>
</protein>
<accession>A0A7R9MFU4</accession>
<evidence type="ECO:0000256" key="3">
    <source>
        <dbReference type="ARBA" id="ARBA00023242"/>
    </source>
</evidence>
<dbReference type="EMBL" id="OC929813">
    <property type="protein sequence ID" value="CAD7658439.1"/>
    <property type="molecule type" value="Genomic_DNA"/>
</dbReference>
<name>A0A7R9MFU4_9ACAR</name>
<evidence type="ECO:0000256" key="4">
    <source>
        <dbReference type="SAM" id="MobiDB-lite"/>
    </source>
</evidence>
<dbReference type="SUPFAM" id="SSF57716">
    <property type="entry name" value="Glucocorticoid receptor-like (DNA-binding domain)"/>
    <property type="match status" value="1"/>
</dbReference>
<dbReference type="AlphaFoldDB" id="A0A7R9MFU4"/>
<evidence type="ECO:0000256" key="1">
    <source>
        <dbReference type="ARBA" id="ARBA00023015"/>
    </source>
</evidence>
<feature type="compositionally biased region" description="Polar residues" evidence="4">
    <location>
        <begin position="73"/>
        <end position="82"/>
    </location>
</feature>
<dbReference type="Gene3D" id="3.30.50.10">
    <property type="entry name" value="Erythroid Transcription Factor GATA-1, subunit A"/>
    <property type="match status" value="1"/>
</dbReference>
<evidence type="ECO:0000313" key="6">
    <source>
        <dbReference type="Proteomes" id="UP000728032"/>
    </source>
</evidence>
<gene>
    <name evidence="5" type="ORF">ONB1V03_LOCUS15060</name>
</gene>
<evidence type="ECO:0000256" key="2">
    <source>
        <dbReference type="ARBA" id="ARBA00023163"/>
    </source>
</evidence>
<keyword evidence="3" id="KW-0539">Nucleus</keyword>
<proteinExistence type="predicted"/>
<evidence type="ECO:0000313" key="5">
    <source>
        <dbReference type="EMBL" id="CAD7658439.1"/>
    </source>
</evidence>
<keyword evidence="6" id="KW-1185">Reference proteome</keyword>
<dbReference type="InterPro" id="IPR013088">
    <property type="entry name" value="Znf_NHR/GATA"/>
</dbReference>
<dbReference type="EMBL" id="CAJPVJ010014988">
    <property type="protein sequence ID" value="CAG2175625.1"/>
    <property type="molecule type" value="Genomic_DNA"/>
</dbReference>
<organism evidence="5">
    <name type="scientific">Oppiella nova</name>
    <dbReference type="NCBI Taxonomy" id="334625"/>
    <lineage>
        <taxon>Eukaryota</taxon>
        <taxon>Metazoa</taxon>
        <taxon>Ecdysozoa</taxon>
        <taxon>Arthropoda</taxon>
        <taxon>Chelicerata</taxon>
        <taxon>Arachnida</taxon>
        <taxon>Acari</taxon>
        <taxon>Acariformes</taxon>
        <taxon>Sarcoptiformes</taxon>
        <taxon>Oribatida</taxon>
        <taxon>Brachypylina</taxon>
        <taxon>Oppioidea</taxon>
        <taxon>Oppiidae</taxon>
        <taxon>Oppiella</taxon>
    </lineage>
</organism>